<reference evidence="10 11" key="1">
    <citation type="submission" date="2018-07" db="EMBL/GenBank/DDBJ databases">
        <title>Genomic Encyclopedia of Type Strains, Phase IV (KMG-IV): sequencing the most valuable type-strain genomes for metagenomic binning, comparative biology and taxonomic classification.</title>
        <authorList>
            <person name="Goeker M."/>
        </authorList>
    </citation>
    <scope>NUCLEOTIDE SEQUENCE [LARGE SCALE GENOMIC DNA]</scope>
    <source>
        <strain evidence="10 11">DSM 26407</strain>
    </source>
</reference>
<dbReference type="GO" id="GO:1990281">
    <property type="term" value="C:efflux pump complex"/>
    <property type="evidence" value="ECO:0007669"/>
    <property type="project" value="TreeGrafter"/>
</dbReference>
<evidence type="ECO:0000256" key="8">
    <source>
        <dbReference type="SAM" id="Coils"/>
    </source>
</evidence>
<feature type="coiled-coil region" evidence="8">
    <location>
        <begin position="183"/>
        <end position="210"/>
    </location>
</feature>
<organism evidence="10 11">
    <name type="scientific">Thioalbus denitrificans</name>
    <dbReference type="NCBI Taxonomy" id="547122"/>
    <lineage>
        <taxon>Bacteria</taxon>
        <taxon>Pseudomonadati</taxon>
        <taxon>Pseudomonadota</taxon>
        <taxon>Gammaproteobacteria</taxon>
        <taxon>Chromatiales</taxon>
        <taxon>Ectothiorhodospiraceae</taxon>
        <taxon>Thioalbus</taxon>
    </lineage>
</organism>
<dbReference type="Proteomes" id="UP000252707">
    <property type="component" value="Unassembled WGS sequence"/>
</dbReference>
<gene>
    <name evidence="10" type="ORF">DFQ59_104129</name>
</gene>
<dbReference type="EMBL" id="QPJY01000004">
    <property type="protein sequence ID" value="RCX30693.1"/>
    <property type="molecule type" value="Genomic_DNA"/>
</dbReference>
<feature type="signal peptide" evidence="9">
    <location>
        <begin position="1"/>
        <end position="25"/>
    </location>
</feature>
<evidence type="ECO:0000256" key="6">
    <source>
        <dbReference type="ARBA" id="ARBA00023136"/>
    </source>
</evidence>
<dbReference type="OrthoDB" id="9814637at2"/>
<dbReference type="GO" id="GO:0015562">
    <property type="term" value="F:efflux transmembrane transporter activity"/>
    <property type="evidence" value="ECO:0007669"/>
    <property type="project" value="InterPro"/>
</dbReference>
<dbReference type="InterPro" id="IPR051906">
    <property type="entry name" value="TolC-like"/>
</dbReference>
<dbReference type="NCBIfam" id="TIGR01844">
    <property type="entry name" value="type_I_sec_TolC"/>
    <property type="match status" value="1"/>
</dbReference>
<evidence type="ECO:0000256" key="1">
    <source>
        <dbReference type="ARBA" id="ARBA00004442"/>
    </source>
</evidence>
<evidence type="ECO:0000256" key="7">
    <source>
        <dbReference type="ARBA" id="ARBA00023237"/>
    </source>
</evidence>
<keyword evidence="6" id="KW-0472">Membrane</keyword>
<sequence length="444" mass="49428">MEFKPRTLAVVMATLGLTAAASAQAVTLEEAIQQTLATNPQILTTTNERLSRDEEIKQARAGYFPKVDVSAGIGREWSDNANTAPDDKWLTRKEVAVNLRQMVFDGFATRSEVQRQEARVNSAAYNVAGTAQNTGLRTAEAYLELLRQQDLLKLAEDNLAAHQRIHDQIRLRSESGVGRTADLDQVEGRLARAEANVVAARNNVQEAEAAYIRVVGAPPEALERPAGAEAVLPSTVEQAISSGLNNHPTLKSSLSDVDAALAQHEASKHAFYPRFDIEVGRTWNEDWDGREGDDEDFTAMLRMRWNLFNGGADTARKQQTAHLINEAKEISNNTQRQVEESLRLSWTSYQSTKEQRDYLQKHVDATKRTREAYTKQFNIGQRTLLDVLDTENEVFEASRAFVTADYTNLFAQYRLLVGMGTFFETLQIEPPAESIPLAANTSAE</sequence>
<dbReference type="SUPFAM" id="SSF56954">
    <property type="entry name" value="Outer membrane efflux proteins (OEP)"/>
    <property type="match status" value="1"/>
</dbReference>
<evidence type="ECO:0000256" key="5">
    <source>
        <dbReference type="ARBA" id="ARBA00022692"/>
    </source>
</evidence>
<keyword evidence="11" id="KW-1185">Reference proteome</keyword>
<dbReference type="PANTHER" id="PTHR30026">
    <property type="entry name" value="OUTER MEMBRANE PROTEIN TOLC"/>
    <property type="match status" value="1"/>
</dbReference>
<dbReference type="GO" id="GO:0009279">
    <property type="term" value="C:cell outer membrane"/>
    <property type="evidence" value="ECO:0007669"/>
    <property type="project" value="UniProtKB-SubCell"/>
</dbReference>
<evidence type="ECO:0000313" key="11">
    <source>
        <dbReference type="Proteomes" id="UP000252707"/>
    </source>
</evidence>
<comment type="subcellular location">
    <subcellularLocation>
        <location evidence="1">Cell outer membrane</location>
    </subcellularLocation>
</comment>
<dbReference type="InterPro" id="IPR010130">
    <property type="entry name" value="T1SS_OMP_TolC"/>
</dbReference>
<evidence type="ECO:0000256" key="2">
    <source>
        <dbReference type="ARBA" id="ARBA00007613"/>
    </source>
</evidence>
<keyword evidence="8" id="KW-0175">Coiled coil</keyword>
<keyword evidence="4" id="KW-1134">Transmembrane beta strand</keyword>
<evidence type="ECO:0000313" key="10">
    <source>
        <dbReference type="EMBL" id="RCX30693.1"/>
    </source>
</evidence>
<keyword evidence="7" id="KW-0998">Cell outer membrane</keyword>
<proteinExistence type="inferred from homology"/>
<accession>A0A369CAE2</accession>
<dbReference type="Gene3D" id="1.20.1600.10">
    <property type="entry name" value="Outer membrane efflux proteins (OEP)"/>
    <property type="match status" value="1"/>
</dbReference>
<dbReference type="InterPro" id="IPR003423">
    <property type="entry name" value="OMP_efflux"/>
</dbReference>
<evidence type="ECO:0000256" key="4">
    <source>
        <dbReference type="ARBA" id="ARBA00022452"/>
    </source>
</evidence>
<dbReference type="GO" id="GO:0015288">
    <property type="term" value="F:porin activity"/>
    <property type="evidence" value="ECO:0007669"/>
    <property type="project" value="TreeGrafter"/>
</dbReference>
<protein>
    <submittedName>
        <fullName evidence="10">Adhesin transport system outer membrane protein</fullName>
    </submittedName>
</protein>
<dbReference type="Pfam" id="PF02321">
    <property type="entry name" value="OEP"/>
    <property type="match status" value="2"/>
</dbReference>
<comment type="similarity">
    <text evidence="2">Belongs to the outer membrane factor (OMF) (TC 1.B.17) family.</text>
</comment>
<dbReference type="AlphaFoldDB" id="A0A369CAE2"/>
<evidence type="ECO:0000256" key="3">
    <source>
        <dbReference type="ARBA" id="ARBA00022448"/>
    </source>
</evidence>
<keyword evidence="5" id="KW-0812">Transmembrane</keyword>
<comment type="caution">
    <text evidence="10">The sequence shown here is derived from an EMBL/GenBank/DDBJ whole genome shotgun (WGS) entry which is preliminary data.</text>
</comment>
<evidence type="ECO:0000256" key="9">
    <source>
        <dbReference type="SAM" id="SignalP"/>
    </source>
</evidence>
<dbReference type="PANTHER" id="PTHR30026:SF22">
    <property type="entry name" value="OUTER MEMBRANE EFFLUX PROTEIN"/>
    <property type="match status" value="1"/>
</dbReference>
<name>A0A369CAE2_9GAMM</name>
<keyword evidence="9" id="KW-0732">Signal</keyword>
<keyword evidence="3" id="KW-0813">Transport</keyword>
<dbReference type="RefSeq" id="WP_114279681.1">
    <property type="nucleotide sequence ID" value="NZ_QPJY01000004.1"/>
</dbReference>
<feature type="chain" id="PRO_5016596411" evidence="9">
    <location>
        <begin position="26"/>
        <end position="444"/>
    </location>
</feature>